<accession>A0A137NR65</accession>
<dbReference type="InterPro" id="IPR050592">
    <property type="entry name" value="GDSL_lipolytic_enzyme"/>
</dbReference>
<name>A0A137NR65_CONC2</name>
<dbReference type="SUPFAM" id="SSF52266">
    <property type="entry name" value="SGNH hydrolase"/>
    <property type="match status" value="1"/>
</dbReference>
<gene>
    <name evidence="2" type="ORF">CONCODRAFT_13327</name>
</gene>
<keyword evidence="3" id="KW-1185">Reference proteome</keyword>
<dbReference type="PROSITE" id="PS01098">
    <property type="entry name" value="LIPASE_GDSL_SER"/>
    <property type="match status" value="1"/>
</dbReference>
<proteinExistence type="predicted"/>
<sequence>MKSIFAIDNLIFSLSAFKEPTDLYIVGDSLSDTGNAYKVTCGKRPNTTLYTNHRYSNGPVWNDYLAEKYPNLKVKNYSVGGATTDNNDELSNSTPKKCKSNKSSKKLVVIWACGNDFIANATIASKEIIPCLLKITTSLVQTPFGNILLPTKKEGLDKAIVQLNQGLSKAINVEQAKDPSQKLTLVDINQIISKLISVPSSISHNWEPFGYCVDRKNPLTTNICENPNDFFFWDQQHPNTESHERVSNELETVFKQLGYI</sequence>
<reference evidence="2 3" key="1">
    <citation type="journal article" date="2015" name="Genome Biol. Evol.">
        <title>Phylogenomic analyses indicate that early fungi evolved digesting cell walls of algal ancestors of land plants.</title>
        <authorList>
            <person name="Chang Y."/>
            <person name="Wang S."/>
            <person name="Sekimoto S."/>
            <person name="Aerts A.L."/>
            <person name="Choi C."/>
            <person name="Clum A."/>
            <person name="LaButti K.M."/>
            <person name="Lindquist E.A."/>
            <person name="Yee Ngan C."/>
            <person name="Ohm R.A."/>
            <person name="Salamov A.A."/>
            <person name="Grigoriev I.V."/>
            <person name="Spatafora J.W."/>
            <person name="Berbee M.L."/>
        </authorList>
    </citation>
    <scope>NUCLEOTIDE SEQUENCE [LARGE SCALE GENOMIC DNA]</scope>
    <source>
        <strain evidence="2 3">NRRL 28638</strain>
    </source>
</reference>
<dbReference type="InterPro" id="IPR008265">
    <property type="entry name" value="Lipase_GDSL_AS"/>
</dbReference>
<dbReference type="EMBL" id="KQ964955">
    <property type="protein sequence ID" value="KXN65180.1"/>
    <property type="molecule type" value="Genomic_DNA"/>
</dbReference>
<evidence type="ECO:0000313" key="2">
    <source>
        <dbReference type="EMBL" id="KXN65180.1"/>
    </source>
</evidence>
<organism evidence="2 3">
    <name type="scientific">Conidiobolus coronatus (strain ATCC 28846 / CBS 209.66 / NRRL 28638)</name>
    <name type="common">Delacroixia coronata</name>
    <dbReference type="NCBI Taxonomy" id="796925"/>
    <lineage>
        <taxon>Eukaryota</taxon>
        <taxon>Fungi</taxon>
        <taxon>Fungi incertae sedis</taxon>
        <taxon>Zoopagomycota</taxon>
        <taxon>Entomophthoromycotina</taxon>
        <taxon>Entomophthoromycetes</taxon>
        <taxon>Entomophthorales</taxon>
        <taxon>Ancylistaceae</taxon>
        <taxon>Conidiobolus</taxon>
    </lineage>
</organism>
<dbReference type="Gene3D" id="3.40.50.1110">
    <property type="entry name" value="SGNH hydrolase"/>
    <property type="match status" value="1"/>
</dbReference>
<keyword evidence="1" id="KW-0732">Signal</keyword>
<dbReference type="InterPro" id="IPR001087">
    <property type="entry name" value="GDSL"/>
</dbReference>
<dbReference type="Pfam" id="PF00657">
    <property type="entry name" value="Lipase_GDSL"/>
    <property type="match status" value="1"/>
</dbReference>
<dbReference type="Proteomes" id="UP000070444">
    <property type="component" value="Unassembled WGS sequence"/>
</dbReference>
<dbReference type="PANTHER" id="PTHR45642">
    <property type="entry name" value="GDSL ESTERASE/LIPASE EXL3"/>
    <property type="match status" value="1"/>
</dbReference>
<evidence type="ECO:0000256" key="1">
    <source>
        <dbReference type="ARBA" id="ARBA00022729"/>
    </source>
</evidence>
<dbReference type="PANTHER" id="PTHR45642:SF139">
    <property type="entry name" value="SGNH HYDROLASE-TYPE ESTERASE DOMAIN-CONTAINING PROTEIN"/>
    <property type="match status" value="1"/>
</dbReference>
<protein>
    <submittedName>
        <fullName evidence="2">Carbohydrate esterase family 16 protein</fullName>
    </submittedName>
</protein>
<dbReference type="GO" id="GO:0006629">
    <property type="term" value="P:lipid metabolic process"/>
    <property type="evidence" value="ECO:0007669"/>
    <property type="project" value="InterPro"/>
</dbReference>
<dbReference type="AlphaFoldDB" id="A0A137NR65"/>
<evidence type="ECO:0000313" key="3">
    <source>
        <dbReference type="Proteomes" id="UP000070444"/>
    </source>
</evidence>
<dbReference type="OrthoDB" id="1600564at2759"/>
<dbReference type="GO" id="GO:0016298">
    <property type="term" value="F:lipase activity"/>
    <property type="evidence" value="ECO:0007669"/>
    <property type="project" value="InterPro"/>
</dbReference>
<dbReference type="InterPro" id="IPR036514">
    <property type="entry name" value="SGNH_hydro_sf"/>
</dbReference>